<dbReference type="EMBL" id="CP159837">
    <property type="protein sequence ID" value="XCM35642.1"/>
    <property type="molecule type" value="Genomic_DNA"/>
</dbReference>
<feature type="transmembrane region" description="Helical" evidence="1">
    <location>
        <begin position="439"/>
        <end position="458"/>
    </location>
</feature>
<reference evidence="2" key="1">
    <citation type="submission" date="2024-07" db="EMBL/GenBank/DDBJ databases">
        <authorList>
            <person name="Kim Y.J."/>
            <person name="Jeong J.Y."/>
        </authorList>
    </citation>
    <scope>NUCLEOTIDE SEQUENCE</scope>
    <source>
        <strain evidence="2">GIHE-MW2</strain>
    </source>
</reference>
<evidence type="ECO:0000256" key="1">
    <source>
        <dbReference type="SAM" id="Phobius"/>
    </source>
</evidence>
<feature type="transmembrane region" description="Helical" evidence="1">
    <location>
        <begin position="407"/>
        <end position="427"/>
    </location>
</feature>
<feature type="transmembrane region" description="Helical" evidence="1">
    <location>
        <begin position="23"/>
        <end position="42"/>
    </location>
</feature>
<feature type="transmembrane region" description="Helical" evidence="1">
    <location>
        <begin position="275"/>
        <end position="292"/>
    </location>
</feature>
<proteinExistence type="predicted"/>
<feature type="transmembrane region" description="Helical" evidence="1">
    <location>
        <begin position="336"/>
        <end position="361"/>
    </location>
</feature>
<accession>A0AAU8JA25</accession>
<dbReference type="AlphaFoldDB" id="A0AAU8JA25"/>
<feature type="transmembrane region" description="Helical" evidence="1">
    <location>
        <begin position="373"/>
        <end position="395"/>
    </location>
</feature>
<evidence type="ECO:0000313" key="2">
    <source>
        <dbReference type="EMBL" id="XCM35642.1"/>
    </source>
</evidence>
<name>A0AAU8JA25_9CYAN</name>
<keyword evidence="1" id="KW-0472">Membrane</keyword>
<sequence>MTLTSKNKKFFTAPISQTSKSPLIFWFTLSLTISAVYGFLAWKQAFSSEYVIQDDARQHIFWMQRFLDPELFPHDLIADYFQSVAPAGYTFLYQLMAMVGIYPIFLHKILPMFLGFISTAYGFCLCLEIFPVPLAGFFSTLLLNQSLWMQDGLISATPKAFIYPLFLPLLYYLVRHHLLGTGISLLLLGLFYPQGVLIAAVIFIFRCGQIQKPTQKPGFFRGYQQLFVKGIKETRFLKFSADREFGNPQKPGFFRGYQELFVKSIKETRFLVDRFHVICLGLAFFILLYYSLSASDFGPTIARSQAQILPEFLLKGRSQFFIEDSWNFWFHGRSGMGLATILTPVFMAFGFLLPVLIRFYAYFPLSQKIKHKVIILPQLILASFTLFFAAHLLLFKLHLPSRYTQHTLRIVLAISAAIALTLILDSLWSWAISQPGKRLFLLPVMMILFTGLIFYPQLTMSNFPWTYYQVGENPEIYQFFQQQPKDSLIASLSEEANNLPSFAQRSILTGREYAVPYHWGYYQQFRQRTLDLIQSQYSSNLADVQGLIEKYNIDFWLVERGAFTPGYLAPNSWLNQYEETTKAIAQLSAGIYPAIEQYLDRCSVFEANGLVVLSGECLKNIPM</sequence>
<keyword evidence="1" id="KW-0812">Transmembrane</keyword>
<keyword evidence="1" id="KW-1133">Transmembrane helix</keyword>
<gene>
    <name evidence="2" type="ORF">ABWT76_004335</name>
</gene>
<protein>
    <submittedName>
        <fullName evidence="2">Uncharacterized protein</fullName>
    </submittedName>
</protein>
<feature type="transmembrane region" description="Helical" evidence="1">
    <location>
        <begin position="120"/>
        <end position="144"/>
    </location>
</feature>
<organism evidence="2">
    <name type="scientific">Planktothricoides raciborskii GIHE-MW2</name>
    <dbReference type="NCBI Taxonomy" id="2792601"/>
    <lineage>
        <taxon>Bacteria</taxon>
        <taxon>Bacillati</taxon>
        <taxon>Cyanobacteriota</taxon>
        <taxon>Cyanophyceae</taxon>
        <taxon>Oscillatoriophycideae</taxon>
        <taxon>Oscillatoriales</taxon>
        <taxon>Oscillatoriaceae</taxon>
        <taxon>Planktothricoides</taxon>
    </lineage>
</organism>
<dbReference type="RefSeq" id="WP_354634950.1">
    <property type="nucleotide sequence ID" value="NZ_CP159837.1"/>
</dbReference>
<feature type="transmembrane region" description="Helical" evidence="1">
    <location>
        <begin position="91"/>
        <end position="114"/>
    </location>
</feature>
<feature type="transmembrane region" description="Helical" evidence="1">
    <location>
        <begin position="180"/>
        <end position="205"/>
    </location>
</feature>